<organism evidence="13 14">
    <name type="scientific">Kryptolebias marmoratus</name>
    <name type="common">Mangrove killifish</name>
    <name type="synonym">Rivulus marmoratus</name>
    <dbReference type="NCBI Taxonomy" id="37003"/>
    <lineage>
        <taxon>Eukaryota</taxon>
        <taxon>Metazoa</taxon>
        <taxon>Chordata</taxon>
        <taxon>Craniata</taxon>
        <taxon>Vertebrata</taxon>
        <taxon>Euteleostomi</taxon>
        <taxon>Actinopterygii</taxon>
        <taxon>Neopterygii</taxon>
        <taxon>Teleostei</taxon>
        <taxon>Neoteleostei</taxon>
        <taxon>Acanthomorphata</taxon>
        <taxon>Ovalentaria</taxon>
        <taxon>Atherinomorphae</taxon>
        <taxon>Cyprinodontiformes</taxon>
        <taxon>Rivulidae</taxon>
        <taxon>Kryptolebias</taxon>
    </lineage>
</organism>
<keyword evidence="3" id="KW-0964">Secreted</keyword>
<comment type="function">
    <text evidence="6">Major thyroid hormone transport protein in serum.</text>
</comment>
<dbReference type="InterPro" id="IPR000215">
    <property type="entry name" value="Serpin_fam"/>
</dbReference>
<keyword evidence="5" id="KW-0325">Glycoprotein</keyword>
<protein>
    <recommendedName>
        <fullName evidence="7">Thyroxine-binding globulin</fullName>
    </recommendedName>
    <alternativeName>
        <fullName evidence="9">Serpin A7</fullName>
    </alternativeName>
    <alternativeName>
        <fullName evidence="8">T4-binding globulin</fullName>
    </alternativeName>
</protein>
<keyword evidence="11" id="KW-1133">Transmembrane helix</keyword>
<keyword evidence="14" id="KW-1185">Reference proteome</keyword>
<dbReference type="Gene3D" id="2.30.39.10">
    <property type="entry name" value="Alpha-1-antitrypsin, domain 1"/>
    <property type="match status" value="1"/>
</dbReference>
<name>A0A3Q2ZK64_KRYMA</name>
<evidence type="ECO:0000256" key="7">
    <source>
        <dbReference type="ARBA" id="ARBA00039512"/>
    </source>
</evidence>
<feature type="domain" description="Serpin" evidence="12">
    <location>
        <begin position="1"/>
        <end position="177"/>
    </location>
</feature>
<dbReference type="Ensembl" id="ENSKMAT00000004094.1">
    <property type="protein sequence ID" value="ENSKMAP00000004016.1"/>
    <property type="gene ID" value="ENSKMAG00000003063.1"/>
</dbReference>
<dbReference type="PANTHER" id="PTHR11461">
    <property type="entry name" value="SERINE PROTEASE INHIBITOR, SERPIN"/>
    <property type="match status" value="1"/>
</dbReference>
<dbReference type="Proteomes" id="UP000264800">
    <property type="component" value="Unplaced"/>
</dbReference>
<dbReference type="SUPFAM" id="SSF56574">
    <property type="entry name" value="Serpins"/>
    <property type="match status" value="1"/>
</dbReference>
<dbReference type="SMART" id="SM00093">
    <property type="entry name" value="SERPIN"/>
    <property type="match status" value="1"/>
</dbReference>
<feature type="transmembrane region" description="Helical" evidence="11">
    <location>
        <begin position="41"/>
        <end position="66"/>
    </location>
</feature>
<comment type="subcellular location">
    <subcellularLocation>
        <location evidence="1">Secreted</location>
    </subcellularLocation>
</comment>
<dbReference type="AlphaFoldDB" id="A0A3Q2ZK64"/>
<dbReference type="PROSITE" id="PS00284">
    <property type="entry name" value="SERPIN"/>
    <property type="match status" value="1"/>
</dbReference>
<evidence type="ECO:0000313" key="13">
    <source>
        <dbReference type="Ensembl" id="ENSKMAP00000004016.1"/>
    </source>
</evidence>
<keyword evidence="11" id="KW-0812">Transmembrane</keyword>
<reference evidence="13" key="1">
    <citation type="submission" date="2025-08" db="UniProtKB">
        <authorList>
            <consortium name="Ensembl"/>
        </authorList>
    </citation>
    <scope>IDENTIFICATION</scope>
</reference>
<dbReference type="InterPro" id="IPR023795">
    <property type="entry name" value="Serpin_CS"/>
</dbReference>
<evidence type="ECO:0000256" key="1">
    <source>
        <dbReference type="ARBA" id="ARBA00004613"/>
    </source>
</evidence>
<dbReference type="OMA" id="STRMTHQ"/>
<evidence type="ECO:0000256" key="11">
    <source>
        <dbReference type="SAM" id="Phobius"/>
    </source>
</evidence>
<evidence type="ECO:0000256" key="2">
    <source>
        <dbReference type="ARBA" id="ARBA00009500"/>
    </source>
</evidence>
<dbReference type="PANTHER" id="PTHR11461:SF375">
    <property type="entry name" value="THYROXINE-BINDING GLOBULIN"/>
    <property type="match status" value="1"/>
</dbReference>
<keyword evidence="11" id="KW-0472">Membrane</keyword>
<evidence type="ECO:0000256" key="3">
    <source>
        <dbReference type="ARBA" id="ARBA00022525"/>
    </source>
</evidence>
<keyword evidence="4" id="KW-0732">Signal</keyword>
<dbReference type="GO" id="GO:0005615">
    <property type="term" value="C:extracellular space"/>
    <property type="evidence" value="ECO:0007669"/>
    <property type="project" value="InterPro"/>
</dbReference>
<dbReference type="STRING" id="37003.ENSKMAP00000004016"/>
<evidence type="ECO:0000256" key="9">
    <source>
        <dbReference type="ARBA" id="ARBA00043177"/>
    </source>
</evidence>
<sequence length="179" mass="19872">VSLQSTSFKMAIGTSVLQLPFNNSYSMLLLMPDDMTGSTEIFFLTFSISTFFFFFFLNSFFSYSIFSEFDIYIPKFSIKTSYTLNDVLKEMGMTDMFANADLSGISKLRNLVVSEVVHQAALDVDEAGATAAAATGSARAVYVGSLEPDLKFDRPFMLIIVEQISENILFMGKIVNPSL</sequence>
<evidence type="ECO:0000256" key="4">
    <source>
        <dbReference type="ARBA" id="ARBA00022729"/>
    </source>
</evidence>
<comment type="similarity">
    <text evidence="2 10">Belongs to the serpin family.</text>
</comment>
<dbReference type="FunFam" id="2.10.310.10:FF:000001">
    <property type="entry name" value="Serpin family A member 1"/>
    <property type="match status" value="1"/>
</dbReference>
<evidence type="ECO:0000256" key="6">
    <source>
        <dbReference type="ARBA" id="ARBA00037352"/>
    </source>
</evidence>
<dbReference type="Pfam" id="PF00079">
    <property type="entry name" value="Serpin"/>
    <property type="match status" value="1"/>
</dbReference>
<dbReference type="InterPro" id="IPR042178">
    <property type="entry name" value="Serpin_sf_1"/>
</dbReference>
<proteinExistence type="inferred from homology"/>
<evidence type="ECO:0000256" key="5">
    <source>
        <dbReference type="ARBA" id="ARBA00023180"/>
    </source>
</evidence>
<accession>A0A3Q2ZK64</accession>
<dbReference type="Gene3D" id="3.30.497.10">
    <property type="entry name" value="Antithrombin, subunit I, domain 2"/>
    <property type="match status" value="1"/>
</dbReference>
<evidence type="ECO:0000259" key="12">
    <source>
        <dbReference type="SMART" id="SM00093"/>
    </source>
</evidence>
<dbReference type="Gene3D" id="2.10.310.10">
    <property type="entry name" value="Serpins superfamily"/>
    <property type="match status" value="1"/>
</dbReference>
<evidence type="ECO:0000256" key="10">
    <source>
        <dbReference type="RuleBase" id="RU000411"/>
    </source>
</evidence>
<evidence type="ECO:0000256" key="8">
    <source>
        <dbReference type="ARBA" id="ARBA00042967"/>
    </source>
</evidence>
<dbReference type="GeneTree" id="ENSGT00940000164899"/>
<evidence type="ECO:0000313" key="14">
    <source>
        <dbReference type="Proteomes" id="UP000264800"/>
    </source>
</evidence>
<reference evidence="13" key="2">
    <citation type="submission" date="2025-09" db="UniProtKB">
        <authorList>
            <consortium name="Ensembl"/>
        </authorList>
    </citation>
    <scope>IDENTIFICATION</scope>
</reference>
<dbReference type="InterPro" id="IPR036186">
    <property type="entry name" value="Serpin_sf"/>
</dbReference>
<dbReference type="InterPro" id="IPR042185">
    <property type="entry name" value="Serpin_sf_2"/>
</dbReference>
<dbReference type="GO" id="GO:0004867">
    <property type="term" value="F:serine-type endopeptidase inhibitor activity"/>
    <property type="evidence" value="ECO:0007669"/>
    <property type="project" value="InterPro"/>
</dbReference>
<dbReference type="InterPro" id="IPR023796">
    <property type="entry name" value="Serpin_dom"/>
</dbReference>